<evidence type="ECO:0000313" key="2">
    <source>
        <dbReference type="Proteomes" id="UP000444721"/>
    </source>
</evidence>
<dbReference type="VEuPathDB" id="AmoebaDB:NfTy_067130"/>
<accession>A0A6A5BBJ8</accession>
<comment type="caution">
    <text evidence="1">The sequence shown here is derived from an EMBL/GenBank/DDBJ whole genome shotgun (WGS) entry which is preliminary data.</text>
</comment>
<gene>
    <name evidence="1" type="ORF">FDP41_010113</name>
</gene>
<proteinExistence type="predicted"/>
<dbReference type="EMBL" id="VFQX01000075">
    <property type="protein sequence ID" value="KAF0971584.1"/>
    <property type="molecule type" value="Genomic_DNA"/>
</dbReference>
<protein>
    <submittedName>
        <fullName evidence="1">Uncharacterized protein</fullName>
    </submittedName>
</protein>
<keyword evidence="2" id="KW-1185">Reference proteome</keyword>
<dbReference type="OrthoDB" id="10322977at2759"/>
<dbReference type="VEuPathDB" id="AmoebaDB:FDP41_010113"/>
<dbReference type="VEuPathDB" id="AmoebaDB:NF0127070"/>
<dbReference type="GeneID" id="68117328"/>
<name>A0A6A5BBJ8_NAEFO</name>
<dbReference type="AlphaFoldDB" id="A0A6A5BBJ8"/>
<organism evidence="1 2">
    <name type="scientific">Naegleria fowleri</name>
    <name type="common">Brain eating amoeba</name>
    <dbReference type="NCBI Taxonomy" id="5763"/>
    <lineage>
        <taxon>Eukaryota</taxon>
        <taxon>Discoba</taxon>
        <taxon>Heterolobosea</taxon>
        <taxon>Tetramitia</taxon>
        <taxon>Eutetramitia</taxon>
        <taxon>Vahlkampfiidae</taxon>
        <taxon>Naegleria</taxon>
    </lineage>
</organism>
<dbReference type="Proteomes" id="UP000444721">
    <property type="component" value="Unassembled WGS sequence"/>
</dbReference>
<dbReference type="RefSeq" id="XP_044556300.1">
    <property type="nucleotide sequence ID" value="XM_044700376.1"/>
</dbReference>
<evidence type="ECO:0000313" key="1">
    <source>
        <dbReference type="EMBL" id="KAF0971584.1"/>
    </source>
</evidence>
<sequence length="518" mass="59811">MIIHGRYLPQQASFLLFYWMEFIEGELEKRDREIEKREESEWIPLVASRLTLIHRLKKALVWYTHGETDKIENYINRKNNSQTLPVLRGSYMPDRFKPLITLPKINIQVVNKILKDADLQPINIENMNTLSEYYNLLDTLEKLCGVGEHCVLKYSLRKRKNSPPTKTAVYCNLLSHDERKQKLHKSLWHFRKYNKCLAIVGKLRGRLETVFDPFVTGQSARVDKSGMITLNLKTHHYYFNENSVESIIKDIDIPSIIFSCVAVSVFSLRKQFTLRSQMQGSLDPFLSYILNICRNRAGETKWDLIASIHPLEDVINNLSEKEAQHMLTQIMSYQIPIAKFMQAQWEKCVNDCVKSNMKVPRAGTTSVNSTGWNVVVSAYCNSLRFIRTLCHSLDIKPPLLIKSMRLTAADQMYWAKLYGMPLCSDLLVFEELARSGITPWGIILNQIANISPDKIIKICANHKVDPSGWLGIRESKYRYTDKSSNEYHDQICGVCVPNDQFVQNVLKTLGAFGYKSKK</sequence>
<reference evidence="1 2" key="1">
    <citation type="journal article" date="2019" name="Sci. Rep.">
        <title>Nanopore sequencing improves the draft genome of the human pathogenic amoeba Naegleria fowleri.</title>
        <authorList>
            <person name="Liechti N."/>
            <person name="Schurch N."/>
            <person name="Bruggmann R."/>
            <person name="Wittwer M."/>
        </authorList>
    </citation>
    <scope>NUCLEOTIDE SEQUENCE [LARGE SCALE GENOMIC DNA]</scope>
    <source>
        <strain evidence="1 2">ATCC 30894</strain>
    </source>
</reference>